<reference evidence="2 3" key="1">
    <citation type="journal article" date="2023" name="Plants (Basel)">
        <title>Bridging the Gap: Combining Genomics and Transcriptomics Approaches to Understand Stylosanthes scabra, an Orphan Legume from the Brazilian Caatinga.</title>
        <authorList>
            <person name="Ferreira-Neto J.R.C."/>
            <person name="da Silva M.D."/>
            <person name="Binneck E."/>
            <person name="de Melo N.F."/>
            <person name="da Silva R.H."/>
            <person name="de Melo A.L.T.M."/>
            <person name="Pandolfi V."/>
            <person name="Bustamante F.O."/>
            <person name="Brasileiro-Vidal A.C."/>
            <person name="Benko-Iseppon A.M."/>
        </authorList>
    </citation>
    <scope>NUCLEOTIDE SEQUENCE [LARGE SCALE GENOMIC DNA]</scope>
    <source>
        <tissue evidence="2">Leaves</tissue>
    </source>
</reference>
<dbReference type="EMBL" id="JASCZI010091082">
    <property type="protein sequence ID" value="MED6148855.1"/>
    <property type="molecule type" value="Genomic_DNA"/>
</dbReference>
<sequence>MLGQFISPRVLSENSAYGEIGRSGIAHVVCRAVGSIRWLLFQLMCGGVGRVSLLAIFFLVHAVLPSSLSANRFRLTMEIIRGSGDEEDIEKKQGQIKEKDRARVMLTLCLCVFFLRR</sequence>
<name>A0ABU6TK43_9FABA</name>
<dbReference type="Proteomes" id="UP001341840">
    <property type="component" value="Unassembled WGS sequence"/>
</dbReference>
<evidence type="ECO:0000256" key="1">
    <source>
        <dbReference type="SAM" id="Phobius"/>
    </source>
</evidence>
<keyword evidence="1" id="KW-1133">Transmembrane helix</keyword>
<comment type="caution">
    <text evidence="2">The sequence shown here is derived from an EMBL/GenBank/DDBJ whole genome shotgun (WGS) entry which is preliminary data.</text>
</comment>
<evidence type="ECO:0000313" key="2">
    <source>
        <dbReference type="EMBL" id="MED6148855.1"/>
    </source>
</evidence>
<organism evidence="2 3">
    <name type="scientific">Stylosanthes scabra</name>
    <dbReference type="NCBI Taxonomy" id="79078"/>
    <lineage>
        <taxon>Eukaryota</taxon>
        <taxon>Viridiplantae</taxon>
        <taxon>Streptophyta</taxon>
        <taxon>Embryophyta</taxon>
        <taxon>Tracheophyta</taxon>
        <taxon>Spermatophyta</taxon>
        <taxon>Magnoliopsida</taxon>
        <taxon>eudicotyledons</taxon>
        <taxon>Gunneridae</taxon>
        <taxon>Pentapetalae</taxon>
        <taxon>rosids</taxon>
        <taxon>fabids</taxon>
        <taxon>Fabales</taxon>
        <taxon>Fabaceae</taxon>
        <taxon>Papilionoideae</taxon>
        <taxon>50 kb inversion clade</taxon>
        <taxon>dalbergioids sensu lato</taxon>
        <taxon>Dalbergieae</taxon>
        <taxon>Pterocarpus clade</taxon>
        <taxon>Stylosanthes</taxon>
    </lineage>
</organism>
<keyword evidence="1" id="KW-0812">Transmembrane</keyword>
<protein>
    <submittedName>
        <fullName evidence="2">Uncharacterized protein</fullName>
    </submittedName>
</protein>
<gene>
    <name evidence="2" type="ORF">PIB30_056984</name>
</gene>
<proteinExistence type="predicted"/>
<feature type="transmembrane region" description="Helical" evidence="1">
    <location>
        <begin position="39"/>
        <end position="64"/>
    </location>
</feature>
<keyword evidence="1" id="KW-0472">Membrane</keyword>
<evidence type="ECO:0000313" key="3">
    <source>
        <dbReference type="Proteomes" id="UP001341840"/>
    </source>
</evidence>
<keyword evidence="3" id="KW-1185">Reference proteome</keyword>
<accession>A0ABU6TK43</accession>